<reference evidence="2" key="1">
    <citation type="journal article" date="2021" name="Nat. Commun.">
        <title>Genomic analyses provide insights into spinach domestication and the genetic basis of agronomic traits.</title>
        <authorList>
            <person name="Cai X."/>
            <person name="Sun X."/>
            <person name="Xu C."/>
            <person name="Sun H."/>
            <person name="Wang X."/>
            <person name="Ge C."/>
            <person name="Zhang Z."/>
            <person name="Wang Q."/>
            <person name="Fei Z."/>
            <person name="Jiao C."/>
            <person name="Wang Q."/>
        </authorList>
    </citation>
    <scope>NUCLEOTIDE SEQUENCE [LARGE SCALE GENOMIC DNA]</scope>
    <source>
        <strain evidence="2">cv. Varoflay</strain>
    </source>
</reference>
<feature type="transmembrane region" description="Helical" evidence="1">
    <location>
        <begin position="52"/>
        <end position="73"/>
    </location>
</feature>
<feature type="transmembrane region" description="Helical" evidence="1">
    <location>
        <begin position="28"/>
        <end position="46"/>
    </location>
</feature>
<keyword evidence="1" id="KW-1133">Transmembrane helix</keyword>
<evidence type="ECO:0000313" key="3">
    <source>
        <dbReference type="RefSeq" id="XP_021852161.1"/>
    </source>
</evidence>
<keyword evidence="1" id="KW-0472">Membrane</keyword>
<sequence>MAGATLRIQYLLYPKRKSGVIQNSYRGVWMKAFWWIAWYVPTMAYVEGDPIHLFLSPPMVMVHQIVLLVCSVLSNRDMTQFQESELFIHQEINNFVGRRIIGGRRRSSYSFSLCLCLFDCLKLPKR</sequence>
<organism evidence="2 3">
    <name type="scientific">Spinacia oleracea</name>
    <name type="common">Spinach</name>
    <dbReference type="NCBI Taxonomy" id="3562"/>
    <lineage>
        <taxon>Eukaryota</taxon>
        <taxon>Viridiplantae</taxon>
        <taxon>Streptophyta</taxon>
        <taxon>Embryophyta</taxon>
        <taxon>Tracheophyta</taxon>
        <taxon>Spermatophyta</taxon>
        <taxon>Magnoliopsida</taxon>
        <taxon>eudicotyledons</taxon>
        <taxon>Gunneridae</taxon>
        <taxon>Pentapetalae</taxon>
        <taxon>Caryophyllales</taxon>
        <taxon>Chenopodiaceae</taxon>
        <taxon>Chenopodioideae</taxon>
        <taxon>Anserineae</taxon>
        <taxon>Spinacia</taxon>
    </lineage>
</organism>
<keyword evidence="1" id="KW-0812">Transmembrane</keyword>
<dbReference type="Proteomes" id="UP000813463">
    <property type="component" value="Chromosome 1"/>
</dbReference>
<accession>A0A9R0JYT7</accession>
<dbReference type="GeneID" id="110791704"/>
<keyword evidence="2" id="KW-1185">Reference proteome</keyword>
<evidence type="ECO:0000256" key="1">
    <source>
        <dbReference type="SAM" id="Phobius"/>
    </source>
</evidence>
<reference evidence="3" key="2">
    <citation type="submission" date="2025-08" db="UniProtKB">
        <authorList>
            <consortium name="RefSeq"/>
        </authorList>
    </citation>
    <scope>IDENTIFICATION</scope>
    <source>
        <tissue evidence="3">Leaf</tissue>
    </source>
</reference>
<dbReference type="RefSeq" id="XP_021852161.1">
    <property type="nucleotide sequence ID" value="XM_021996469.2"/>
</dbReference>
<dbReference type="AlphaFoldDB" id="A0A9R0JYT7"/>
<gene>
    <name evidence="3" type="primary">LOC110791704</name>
</gene>
<name>A0A9R0JYT7_SPIOL</name>
<protein>
    <submittedName>
        <fullName evidence="3">Uncharacterized protein</fullName>
    </submittedName>
</protein>
<evidence type="ECO:0000313" key="2">
    <source>
        <dbReference type="Proteomes" id="UP000813463"/>
    </source>
</evidence>
<proteinExistence type="predicted"/>
<dbReference type="KEGG" id="soe:110791704"/>